<organism evidence="1 2">
    <name type="scientific">Eretmocerus hayati</name>
    <dbReference type="NCBI Taxonomy" id="131215"/>
    <lineage>
        <taxon>Eukaryota</taxon>
        <taxon>Metazoa</taxon>
        <taxon>Ecdysozoa</taxon>
        <taxon>Arthropoda</taxon>
        <taxon>Hexapoda</taxon>
        <taxon>Insecta</taxon>
        <taxon>Pterygota</taxon>
        <taxon>Neoptera</taxon>
        <taxon>Endopterygota</taxon>
        <taxon>Hymenoptera</taxon>
        <taxon>Apocrita</taxon>
        <taxon>Proctotrupomorpha</taxon>
        <taxon>Chalcidoidea</taxon>
        <taxon>Aphelinidae</taxon>
        <taxon>Aphelininae</taxon>
        <taxon>Eretmocerus</taxon>
    </lineage>
</organism>
<evidence type="ECO:0000313" key="1">
    <source>
        <dbReference type="EMBL" id="KAJ8664224.1"/>
    </source>
</evidence>
<proteinExistence type="predicted"/>
<name>A0ACC2MZJ5_9HYME</name>
<reference evidence="1" key="1">
    <citation type="submission" date="2023-04" db="EMBL/GenBank/DDBJ databases">
        <title>A chromosome-level genome assembly of the parasitoid wasp Eretmocerus hayati.</title>
        <authorList>
            <person name="Zhong Y."/>
            <person name="Liu S."/>
            <person name="Liu Y."/>
        </authorList>
    </citation>
    <scope>NUCLEOTIDE SEQUENCE</scope>
    <source>
        <strain evidence="1">ZJU_SS_LIU_2023</strain>
    </source>
</reference>
<evidence type="ECO:0000313" key="2">
    <source>
        <dbReference type="Proteomes" id="UP001239111"/>
    </source>
</evidence>
<dbReference type="EMBL" id="CM056744">
    <property type="protein sequence ID" value="KAJ8664224.1"/>
    <property type="molecule type" value="Genomic_DNA"/>
</dbReference>
<accession>A0ACC2MZJ5</accession>
<protein>
    <submittedName>
        <fullName evidence="1">Uncharacterized protein</fullName>
    </submittedName>
</protein>
<gene>
    <name evidence="1" type="ORF">QAD02_005886</name>
</gene>
<sequence>MRTARATGEMLPDDAASAAVASEGGPVGNVIATDGEATSSDNAALIDAASSGAGIVAAGAVDAASRDATTGNAIDDPAIGRAASRATASYDAALGDASLGGVAVHQDTSIGAANNVVLGLGVRSVSRGKFESELASETEELETRYRGFLPTRLSGFYLTTYSHLDSTFSNTPPSSIGTLTKRRPDSRSTPSSPTPSFSIPRVTLRLGGSDTSSIGTGGSLPRNYAPKSKPDLLPSPSRG</sequence>
<comment type="caution">
    <text evidence="1">The sequence shown here is derived from an EMBL/GenBank/DDBJ whole genome shotgun (WGS) entry which is preliminary data.</text>
</comment>
<dbReference type="Proteomes" id="UP001239111">
    <property type="component" value="Chromosome 4"/>
</dbReference>
<keyword evidence="2" id="KW-1185">Reference proteome</keyword>